<evidence type="ECO:0000313" key="3">
    <source>
        <dbReference type="Proteomes" id="UP001183881"/>
    </source>
</evidence>
<protein>
    <submittedName>
        <fullName evidence="2">Uncharacterized protein</fullName>
    </submittedName>
</protein>
<dbReference type="RefSeq" id="WP_311647247.1">
    <property type="nucleotide sequence ID" value="NZ_JAVRFA010000048.1"/>
</dbReference>
<proteinExistence type="predicted"/>
<keyword evidence="1" id="KW-0812">Transmembrane</keyword>
<gene>
    <name evidence="2" type="ORF">RM705_27220</name>
</gene>
<dbReference type="Proteomes" id="UP001183881">
    <property type="component" value="Unassembled WGS sequence"/>
</dbReference>
<evidence type="ECO:0000313" key="2">
    <source>
        <dbReference type="EMBL" id="MDT0398364.1"/>
    </source>
</evidence>
<name>A0ABU2Q1R0_9ACTN</name>
<keyword evidence="3" id="KW-1185">Reference proteome</keyword>
<feature type="transmembrane region" description="Helical" evidence="1">
    <location>
        <begin position="94"/>
        <end position="115"/>
    </location>
</feature>
<dbReference type="EMBL" id="JAVRFA010000048">
    <property type="protein sequence ID" value="MDT0398364.1"/>
    <property type="molecule type" value="Genomic_DNA"/>
</dbReference>
<reference evidence="3" key="1">
    <citation type="submission" date="2023-07" db="EMBL/GenBank/DDBJ databases">
        <title>30 novel species of actinomycetes from the DSMZ collection.</title>
        <authorList>
            <person name="Nouioui I."/>
        </authorList>
    </citation>
    <scope>NUCLEOTIDE SEQUENCE [LARGE SCALE GENOMIC DNA]</scope>
    <source>
        <strain evidence="3">DSM 41636</strain>
    </source>
</reference>
<keyword evidence="1" id="KW-0472">Membrane</keyword>
<organism evidence="2 3">
    <name type="scientific">Streptomyces edwardsiae</name>
    <dbReference type="NCBI Taxonomy" id="3075527"/>
    <lineage>
        <taxon>Bacteria</taxon>
        <taxon>Bacillati</taxon>
        <taxon>Actinomycetota</taxon>
        <taxon>Actinomycetes</taxon>
        <taxon>Kitasatosporales</taxon>
        <taxon>Streptomycetaceae</taxon>
        <taxon>Streptomyces</taxon>
    </lineage>
</organism>
<keyword evidence="1" id="KW-1133">Transmembrane helix</keyword>
<evidence type="ECO:0000256" key="1">
    <source>
        <dbReference type="SAM" id="Phobius"/>
    </source>
</evidence>
<accession>A0ABU2Q1R0</accession>
<comment type="caution">
    <text evidence="2">The sequence shown here is derived from an EMBL/GenBank/DDBJ whole genome shotgun (WGS) entry which is preliminary data.</text>
</comment>
<sequence length="116" mass="12633">MTAGDGSAVDLDALLNEIEGHLLVDAARAEARTAAADLAAGLGLLTEAEREEFVRRFTERYLALSRTSWQRTARRGEELRAQYETRYRQLRQRLLGCALLGCALALGTVLVALSAG</sequence>